<dbReference type="PANTHER" id="PTHR13939">
    <property type="entry name" value="NICOTINAMIDE-NUCLEOTIDE AMIDOHYDROLASE PNCC"/>
    <property type="match status" value="1"/>
</dbReference>
<protein>
    <submittedName>
        <fullName evidence="2">Molybdopterin-binding protein</fullName>
    </submittedName>
</protein>
<sequence>MAERIWTAALAVIGDEILSGRTQDRNVAQIAVWLNAQGIRLAEVRVIADREDAIVEAVNALRGRNDYLFTTGGIGPTHDDITVDAIARAVGVDVVVHPEARAVLERHYADRGGLTDARLRMARVPEGARLIPNRMSGAPGIRYGNIFILAGVPHIAAGMLDALTGTLEGGAPLVSRTIGCWVAESEVADLLRSAEKGHPGVAIGSYPFFREGRVGANFVVRATRQALVDRCTADLTAALEHAGRQVVDGGI</sequence>
<dbReference type="InterPro" id="IPR050101">
    <property type="entry name" value="CinA"/>
</dbReference>
<dbReference type="SMART" id="SM00852">
    <property type="entry name" value="MoCF_biosynth"/>
    <property type="match status" value="1"/>
</dbReference>
<dbReference type="InterPro" id="IPR036425">
    <property type="entry name" value="MoaB/Mog-like_dom_sf"/>
</dbReference>
<gene>
    <name evidence="2" type="ORF">RPR59_04740</name>
</gene>
<organism evidence="2 3">
    <name type="scientific">Stakelama saccharophila</name>
    <dbReference type="NCBI Taxonomy" id="3075605"/>
    <lineage>
        <taxon>Bacteria</taxon>
        <taxon>Pseudomonadati</taxon>
        <taxon>Pseudomonadota</taxon>
        <taxon>Alphaproteobacteria</taxon>
        <taxon>Sphingomonadales</taxon>
        <taxon>Sphingomonadaceae</taxon>
        <taxon>Stakelama</taxon>
    </lineage>
</organism>
<dbReference type="InterPro" id="IPR001453">
    <property type="entry name" value="MoaB/Mog_dom"/>
</dbReference>
<keyword evidence="3" id="KW-1185">Reference proteome</keyword>
<dbReference type="EMBL" id="CP135076">
    <property type="protein sequence ID" value="WNO54567.1"/>
    <property type="molecule type" value="Genomic_DNA"/>
</dbReference>
<dbReference type="CDD" id="cd00885">
    <property type="entry name" value="cinA"/>
    <property type="match status" value="1"/>
</dbReference>
<dbReference type="RefSeq" id="WP_313917203.1">
    <property type="nucleotide sequence ID" value="NZ_CP135076.1"/>
</dbReference>
<evidence type="ECO:0000313" key="3">
    <source>
        <dbReference type="Proteomes" id="UP001302249"/>
    </source>
</evidence>
<name>A0ABZ0BBA4_9SPHN</name>
<dbReference type="Proteomes" id="UP001302249">
    <property type="component" value="Chromosome"/>
</dbReference>
<dbReference type="Gene3D" id="3.40.980.10">
    <property type="entry name" value="MoaB/Mog-like domain"/>
    <property type="match status" value="1"/>
</dbReference>
<evidence type="ECO:0000313" key="2">
    <source>
        <dbReference type="EMBL" id="WNO54567.1"/>
    </source>
</evidence>
<evidence type="ECO:0000259" key="1">
    <source>
        <dbReference type="SMART" id="SM00852"/>
    </source>
</evidence>
<dbReference type="Pfam" id="PF24102">
    <property type="entry name" value="FLAD1_M"/>
    <property type="match status" value="1"/>
</dbReference>
<proteinExistence type="predicted"/>
<dbReference type="InterPro" id="IPR056596">
    <property type="entry name" value="FLAD1_M"/>
</dbReference>
<dbReference type="Pfam" id="PF00994">
    <property type="entry name" value="MoCF_biosynth"/>
    <property type="match status" value="1"/>
</dbReference>
<accession>A0ABZ0BBA4</accession>
<feature type="domain" description="MoaB/Mog" evidence="1">
    <location>
        <begin position="9"/>
        <end position="171"/>
    </location>
</feature>
<dbReference type="PANTHER" id="PTHR13939:SF0">
    <property type="entry name" value="NMN AMIDOHYDROLASE-LIKE PROTEIN YFAY"/>
    <property type="match status" value="1"/>
</dbReference>
<dbReference type="SUPFAM" id="SSF53218">
    <property type="entry name" value="Molybdenum cofactor biosynthesis proteins"/>
    <property type="match status" value="1"/>
</dbReference>
<reference evidence="2 3" key="1">
    <citation type="submission" date="2023-09" db="EMBL/GenBank/DDBJ databases">
        <authorList>
            <person name="Rey-Velasco X."/>
        </authorList>
    </citation>
    <scope>NUCLEOTIDE SEQUENCE [LARGE SCALE GENOMIC DNA]</scope>
    <source>
        <strain evidence="2 3">W311</strain>
    </source>
</reference>